<dbReference type="InterPro" id="IPR001466">
    <property type="entry name" value="Beta-lactam-related"/>
</dbReference>
<protein>
    <submittedName>
        <fullName evidence="2">CubicO group peptidase (Beta-lactamase class C family)</fullName>
    </submittedName>
</protein>
<dbReference type="PANTHER" id="PTHR43283:SF3">
    <property type="entry name" value="BETA-LACTAMASE FAMILY PROTEIN (AFU_ORTHOLOGUE AFUA_5G07500)"/>
    <property type="match status" value="1"/>
</dbReference>
<name>A0A660LHP8_9ACTN</name>
<evidence type="ECO:0000313" key="2">
    <source>
        <dbReference type="EMBL" id="RKQ93443.1"/>
    </source>
</evidence>
<gene>
    <name evidence="2" type="ORF">C8N24_3310</name>
</gene>
<dbReference type="AlphaFoldDB" id="A0A660LHP8"/>
<accession>A0A660LHP8</accession>
<sequence length="396" mass="43234">MLTVEIDPAEAGFDARRLARIDTHYARYVDEGKLPGFLAVVARDGKVVHVAKAGRADLEAGRAVADDTLWRIYSMTKPITSVAAMLLWEEGAFELKDPVAKYIPAFADARVWAGGNQNAPVTRPAVEPVRIWHLLTHTAGMTYGFHYAHPLDGVYRAHGYEFGSRDSLEDTVNAWARLPLLFEPGTEFNYSVATDVVGRLVEVLSGQPLDVFLQERIFDPLGMTDTAFSAVDPDRMAALYEPGLKRNDRLGAPALHPPEMLSGGGGLVGTAADYHRFTSMLVRDGAPLLAPRTLRLMAQNHLPGGAELKDIARPTISETQNDGMGFGLGFSVVLDPPATKIATAPGELAWGGLASTAFWVSPQDRLSVQFFTQLIPSSTYPLRSQLRQLVYQAMME</sequence>
<organism evidence="2 3">
    <name type="scientific">Solirubrobacter pauli</name>
    <dbReference type="NCBI Taxonomy" id="166793"/>
    <lineage>
        <taxon>Bacteria</taxon>
        <taxon>Bacillati</taxon>
        <taxon>Actinomycetota</taxon>
        <taxon>Thermoleophilia</taxon>
        <taxon>Solirubrobacterales</taxon>
        <taxon>Solirubrobacteraceae</taxon>
        <taxon>Solirubrobacter</taxon>
    </lineage>
</organism>
<dbReference type="SUPFAM" id="SSF56601">
    <property type="entry name" value="beta-lactamase/transpeptidase-like"/>
    <property type="match status" value="1"/>
</dbReference>
<dbReference type="PANTHER" id="PTHR43283">
    <property type="entry name" value="BETA-LACTAMASE-RELATED"/>
    <property type="match status" value="1"/>
</dbReference>
<evidence type="ECO:0000313" key="3">
    <source>
        <dbReference type="Proteomes" id="UP000278962"/>
    </source>
</evidence>
<proteinExistence type="predicted"/>
<dbReference type="EMBL" id="RBIL01000001">
    <property type="protein sequence ID" value="RKQ93443.1"/>
    <property type="molecule type" value="Genomic_DNA"/>
</dbReference>
<dbReference type="Proteomes" id="UP000278962">
    <property type="component" value="Unassembled WGS sequence"/>
</dbReference>
<comment type="caution">
    <text evidence="2">The sequence shown here is derived from an EMBL/GenBank/DDBJ whole genome shotgun (WGS) entry which is preliminary data.</text>
</comment>
<dbReference type="OrthoDB" id="4281716at2"/>
<dbReference type="InterPro" id="IPR050789">
    <property type="entry name" value="Diverse_Enzym_Activities"/>
</dbReference>
<dbReference type="RefSeq" id="WP_121251575.1">
    <property type="nucleotide sequence ID" value="NZ_RBIL01000001.1"/>
</dbReference>
<feature type="domain" description="Beta-lactamase-related" evidence="1">
    <location>
        <begin position="22"/>
        <end position="375"/>
    </location>
</feature>
<reference evidence="2 3" key="1">
    <citation type="submission" date="2018-10" db="EMBL/GenBank/DDBJ databases">
        <title>Genomic Encyclopedia of Archaeal and Bacterial Type Strains, Phase II (KMG-II): from individual species to whole genera.</title>
        <authorList>
            <person name="Goeker M."/>
        </authorList>
    </citation>
    <scope>NUCLEOTIDE SEQUENCE [LARGE SCALE GENOMIC DNA]</scope>
    <source>
        <strain evidence="2 3">DSM 14954</strain>
    </source>
</reference>
<dbReference type="Gene3D" id="3.40.710.10">
    <property type="entry name" value="DD-peptidase/beta-lactamase superfamily"/>
    <property type="match status" value="1"/>
</dbReference>
<keyword evidence="3" id="KW-1185">Reference proteome</keyword>
<dbReference type="Pfam" id="PF00144">
    <property type="entry name" value="Beta-lactamase"/>
    <property type="match status" value="1"/>
</dbReference>
<dbReference type="InterPro" id="IPR012338">
    <property type="entry name" value="Beta-lactam/transpept-like"/>
</dbReference>
<evidence type="ECO:0000259" key="1">
    <source>
        <dbReference type="Pfam" id="PF00144"/>
    </source>
</evidence>